<evidence type="ECO:0000259" key="2">
    <source>
        <dbReference type="Pfam" id="PF00668"/>
    </source>
</evidence>
<evidence type="ECO:0000256" key="1">
    <source>
        <dbReference type="SAM" id="MobiDB-lite"/>
    </source>
</evidence>
<dbReference type="EMBL" id="AM238664">
    <property type="protein sequence ID" value="CAJ87880.1"/>
    <property type="molecule type" value="Genomic_DNA"/>
</dbReference>
<dbReference type="Pfam" id="PF00668">
    <property type="entry name" value="Condensation"/>
    <property type="match status" value="1"/>
</dbReference>
<evidence type="ECO:0000313" key="7">
    <source>
        <dbReference type="Proteomes" id="UP000061018"/>
    </source>
</evidence>
<dbReference type="GO" id="GO:0043041">
    <property type="term" value="P:amino acid activation for nonribosomal peptide biosynthetic process"/>
    <property type="evidence" value="ECO:0007669"/>
    <property type="project" value="TreeGrafter"/>
</dbReference>
<evidence type="ECO:0000313" key="6">
    <source>
        <dbReference type="EMBL" id="CAJ87880.1"/>
    </source>
</evidence>
<reference evidence="5" key="1">
    <citation type="journal article" date="2006" name="J. Bacteriol.">
        <title>Intraspecific variability of the terminal inverted repeats of the linear chromosome of Streptomyces ambofaciens.</title>
        <authorList>
            <person name="Choulet F."/>
            <person name="Gallois A."/>
            <person name="Aigle B."/>
            <person name="Mangenot S."/>
            <person name="Gerbaud C."/>
            <person name="Truong C."/>
            <person name="Francou F.X."/>
            <person name="Borges F."/>
            <person name="Fourrier C."/>
            <person name="Guerineau M."/>
            <person name="Decaris B."/>
            <person name="Barbe V."/>
            <person name="Pernodet J.L."/>
            <person name="Leblond P."/>
        </authorList>
    </citation>
    <scope>NUCLEOTIDE SEQUENCE</scope>
    <source>
        <strain evidence="5">ATCC 23877</strain>
    </source>
</reference>
<dbReference type="GO" id="GO:0031177">
    <property type="term" value="F:phosphopantetheine binding"/>
    <property type="evidence" value="ECO:0007669"/>
    <property type="project" value="TreeGrafter"/>
</dbReference>
<dbReference type="EMBL" id="CP012382">
    <property type="protein sequence ID" value="AKZ60512.1"/>
    <property type="molecule type" value="Genomic_DNA"/>
</dbReference>
<dbReference type="KEGG" id="samb:SAM23877_0202"/>
<protein>
    <submittedName>
        <fullName evidence="5">Peptide synthase condensation domain</fullName>
    </submittedName>
</protein>
<gene>
    <name evidence="5" type="primary">alpM</name>
    <name evidence="3" type="ORF">SAM23877_0202</name>
    <name evidence="4" type="ORF">SAM23877_7471</name>
    <name evidence="6" type="ORF">SAMT0171</name>
    <name evidence="5" type="ORF">SAMT0172</name>
</gene>
<feature type="domain" description="Condensation" evidence="2">
    <location>
        <begin position="45"/>
        <end position="341"/>
    </location>
</feature>
<dbReference type="RefSeq" id="WP_053125881.1">
    <property type="nucleotide sequence ID" value="NZ_CP012382.1"/>
</dbReference>
<dbReference type="EMBL" id="AJ937740">
    <property type="protein sequence ID" value="CAI78101.1"/>
    <property type="molecule type" value="Genomic_DNA"/>
</dbReference>
<reference evidence="6" key="2">
    <citation type="journal article" date="2006" name="Microbiology (Mosc.)">
        <title>Multiple biosynthetic and uptake systems mediate siderophore-dependent iron acquisition in Streptomyces coelicolor A3(2) and Streptomyces ambofaciens ATCC 23877.</title>
        <authorList>
            <person name="Barona-Gomez F."/>
            <person name="Lautru S."/>
            <person name="Francou F.X."/>
            <person name="Leblond P."/>
            <person name="Pernodet J.L."/>
            <person name="Challis G.L."/>
        </authorList>
    </citation>
    <scope>NUCLEOTIDE SEQUENCE</scope>
    <source>
        <strain evidence="6">ATCC 23877</strain>
    </source>
</reference>
<evidence type="ECO:0000313" key="5">
    <source>
        <dbReference type="EMBL" id="CAI78375.1"/>
    </source>
</evidence>
<dbReference type="Gene3D" id="3.30.559.30">
    <property type="entry name" value="Nonribosomal peptide synthetase, condensation domain"/>
    <property type="match status" value="1"/>
</dbReference>
<dbReference type="GO" id="GO:0003824">
    <property type="term" value="F:catalytic activity"/>
    <property type="evidence" value="ECO:0007669"/>
    <property type="project" value="InterPro"/>
</dbReference>
<dbReference type="GO" id="GO:0005737">
    <property type="term" value="C:cytoplasm"/>
    <property type="evidence" value="ECO:0007669"/>
    <property type="project" value="TreeGrafter"/>
</dbReference>
<dbReference type="GO" id="GO:0008610">
    <property type="term" value="P:lipid biosynthetic process"/>
    <property type="evidence" value="ECO:0007669"/>
    <property type="project" value="UniProtKB-ARBA"/>
</dbReference>
<reference evidence="3" key="5">
    <citation type="submission" date="2015-07" db="EMBL/GenBank/DDBJ databases">
        <title>Complete genome sequence of Streptomyces ambofaciens ATCC 23877, the spiramycin producer.</title>
        <authorList>
            <person name="Thibessard A."/>
            <person name="Haas D."/>
            <person name="Gerbaud C."/>
            <person name="Aigle B."/>
            <person name="Lautru S."/>
            <person name="Pernodet J.-L."/>
            <person name="Leblond P."/>
        </authorList>
    </citation>
    <scope>NUCLEOTIDE SEQUENCE [LARGE SCALE GENOMIC DNA]</scope>
    <source>
        <strain evidence="3">ATCC 23877</strain>
    </source>
</reference>
<name>Q1RQR4_STRA7</name>
<feature type="region of interest" description="Disordered" evidence="1">
    <location>
        <begin position="470"/>
        <end position="507"/>
    </location>
</feature>
<dbReference type="Gene3D" id="3.30.559.10">
    <property type="entry name" value="Chloramphenicol acetyltransferase-like domain"/>
    <property type="match status" value="1"/>
</dbReference>
<evidence type="ECO:0000313" key="4">
    <source>
        <dbReference type="EMBL" id="AKZ60512.1"/>
    </source>
</evidence>
<feature type="compositionally biased region" description="Gly residues" evidence="1">
    <location>
        <begin position="497"/>
        <end position="507"/>
    </location>
</feature>
<dbReference type="EMBL" id="CP012382">
    <property type="protein sequence ID" value="AKZ53251.1"/>
    <property type="molecule type" value="Genomic_DNA"/>
</dbReference>
<feature type="compositionally biased region" description="Pro residues" evidence="1">
    <location>
        <begin position="484"/>
        <end position="494"/>
    </location>
</feature>
<dbReference type="EMBL" id="AJ937741">
    <property type="protein sequence ID" value="CAI78375.1"/>
    <property type="molecule type" value="Genomic_DNA"/>
</dbReference>
<evidence type="ECO:0000313" key="3">
    <source>
        <dbReference type="EMBL" id="AKZ53251.1"/>
    </source>
</evidence>
<dbReference type="PANTHER" id="PTHR45527">
    <property type="entry name" value="NONRIBOSOMAL PEPTIDE SYNTHETASE"/>
    <property type="match status" value="1"/>
</dbReference>
<organism evidence="5">
    <name type="scientific">Streptomyces ambofaciens (strain ATCC 23877 / 3486 / DSM 40053 / JCM 4204 / NBRC 12836 / NRRL B-2516)</name>
    <dbReference type="NCBI Taxonomy" id="278992"/>
    <lineage>
        <taxon>Bacteria</taxon>
        <taxon>Bacillati</taxon>
        <taxon>Actinomycetota</taxon>
        <taxon>Actinomycetes</taxon>
        <taxon>Kitasatosporales</taxon>
        <taxon>Streptomycetaceae</taxon>
        <taxon>Streptomyces</taxon>
    </lineage>
</organism>
<dbReference type="InterPro" id="IPR001242">
    <property type="entry name" value="Condensation_dom"/>
</dbReference>
<dbReference type="KEGG" id="samb:SAM23877_7471"/>
<dbReference type="STRING" id="1889.SAM40697_0177"/>
<dbReference type="InterPro" id="IPR023213">
    <property type="entry name" value="CAT-like_dom_sf"/>
</dbReference>
<sequence>MARQHRPHALRGRPAAPRRPALPVIWPQHDLLRGPGEHRRAAGHVEQLTWRWSGPLDTERFTAAWQSVVDRESVLRAALVLGPKPRLIVHDRARAEVAHHRADTAGFERLLERDRRRGFDLRRPSPLRVTLVDLAGERAGCGPQPVTRVVLTFPHALLDAWSVHLLLEEFCRAYLAGGTLPGGERRPDLRDWVGWLQRQDLAPARDFWIRAVPGDPVTVVPARPGPRTRQRGHGRVEVRLSPAEAARLHRWAALRSVPESSALQTAWALLLYRAAGHQETAAVGFGVTVSGRGIALDCAERLPGPMRNCLPMVVRLDPRQPLGLLLEALRDRALDMAAYEWVSTALVHHWTGRTAGGAAGGELMQSAVSVESTPRPRTDTRTELAGAGVGLEPERAAGAGPGGLPLALLVHRGADGSLTCTVVHDRSLVSDGDAHLLADHCARLLRHLPHTGELATTADVLDVLAGQELPRIAPRRRRPARTPAGPPAGDPPADGPVTGGPATGPPP</sequence>
<dbReference type="EMBL" id="AM238663">
    <property type="protein sequence ID" value="CAJ89158.1"/>
    <property type="molecule type" value="Genomic_DNA"/>
</dbReference>
<dbReference type="GO" id="GO:0044550">
    <property type="term" value="P:secondary metabolite biosynthetic process"/>
    <property type="evidence" value="ECO:0007669"/>
    <property type="project" value="TreeGrafter"/>
</dbReference>
<accession>Q1RQR4</accession>
<reference evidence="6" key="3">
    <citation type="journal article" date="2006" name="Mol. Biol. Evol.">
        <title>Evolution of the terminal regions of the Streptomyces linear chromosome.</title>
        <authorList>
            <person name="Choulet F."/>
            <person name="Aigle B."/>
            <person name="Gallois A."/>
            <person name="Mangenot S."/>
            <person name="Gerbaud C."/>
            <person name="Truong C."/>
            <person name="Francou F.X."/>
            <person name="Fourrier C."/>
            <person name="Guerineau M."/>
            <person name="Decaris B."/>
            <person name="Barbe V."/>
            <person name="Pernodet J.L."/>
            <person name="Leblond P."/>
        </authorList>
    </citation>
    <scope>NUCLEOTIDE SEQUENCE</scope>
    <source>
        <strain evidence="6">ATCC 23877</strain>
    </source>
</reference>
<reference evidence="7" key="4">
    <citation type="journal article" date="2015" name="J. Biotechnol.">
        <title>Complete genome sequence of Streptomyces ambofaciens ATCC 23877, the spiramycin producer.</title>
        <authorList>
            <person name="Thibessard A."/>
            <person name="Haas D."/>
            <person name="Gerbaud C."/>
            <person name="Aigle B."/>
            <person name="Lautru S."/>
            <person name="Pernodet J.L."/>
            <person name="Leblond P."/>
        </authorList>
    </citation>
    <scope>NUCLEOTIDE SEQUENCE [LARGE SCALE GENOMIC DNA]</scope>
    <source>
        <strain evidence="7">ATCC 23877 / 3486 / DSM 40053 / JCM 4204 / NBRC 12836 / NRRL B-2516</strain>
    </source>
</reference>
<dbReference type="PANTHER" id="PTHR45527:SF1">
    <property type="entry name" value="FATTY ACID SYNTHASE"/>
    <property type="match status" value="1"/>
</dbReference>
<dbReference type="SUPFAM" id="SSF52777">
    <property type="entry name" value="CoA-dependent acyltransferases"/>
    <property type="match status" value="2"/>
</dbReference>
<dbReference type="AlphaFoldDB" id="Q1RQR4"/>
<feature type="compositionally biased region" description="Basic residues" evidence="1">
    <location>
        <begin position="1"/>
        <end position="11"/>
    </location>
</feature>
<feature type="region of interest" description="Disordered" evidence="1">
    <location>
        <begin position="1"/>
        <end position="20"/>
    </location>
</feature>
<proteinExistence type="predicted"/>
<dbReference type="Proteomes" id="UP000061018">
    <property type="component" value="Chromosome"/>
</dbReference>